<dbReference type="OrthoDB" id="4211at2759"/>
<dbReference type="Proteomes" id="UP000002630">
    <property type="component" value="Linkage Group LG21"/>
</dbReference>
<dbReference type="PANTHER" id="PTHR32098">
    <property type="entry name" value="LYCOPENE BETA/EPSILON CYCLASE PROTEIN"/>
    <property type="match status" value="1"/>
</dbReference>
<proteinExistence type="predicted"/>
<name>D7G7P0_ECTSI</name>
<gene>
    <name evidence="1" type="ORF">Esi_0084_0099</name>
</gene>
<accession>D7G7P0</accession>
<dbReference type="STRING" id="2880.D7G7P0"/>
<sequence length="151" mass="16287">MNPHSGMQSPLSFGGFACLTRHVKRISEALSEALEGDLLDKKSLGLVNAYQPSLTSTWMFQKSMSVGVGERVDANLIVDLLANNFKSMDKLGNPVLKPFLQDVVQFGPLARVLAGVTLDAPLSIPPLLLHVGIVPLADWIGAGCSRCWRCV</sequence>
<dbReference type="EMBL" id="FN649075">
    <property type="protein sequence ID" value="CBJ27779.1"/>
    <property type="molecule type" value="Genomic_DNA"/>
</dbReference>
<reference evidence="1 2" key="1">
    <citation type="journal article" date="2010" name="Nature">
        <title>The Ectocarpus genome and the independent evolution of multicellularity in brown algae.</title>
        <authorList>
            <person name="Cock J.M."/>
            <person name="Sterck L."/>
            <person name="Rouze P."/>
            <person name="Scornet D."/>
            <person name="Allen A.E."/>
            <person name="Amoutzias G."/>
            <person name="Anthouard V."/>
            <person name="Artiguenave F."/>
            <person name="Aury J.M."/>
            <person name="Badger J.H."/>
            <person name="Beszteri B."/>
            <person name="Billiau K."/>
            <person name="Bonnet E."/>
            <person name="Bothwell J.H."/>
            <person name="Bowler C."/>
            <person name="Boyen C."/>
            <person name="Brownlee C."/>
            <person name="Carrano C.J."/>
            <person name="Charrier B."/>
            <person name="Cho G.Y."/>
            <person name="Coelho S.M."/>
            <person name="Collen J."/>
            <person name="Corre E."/>
            <person name="Da Silva C."/>
            <person name="Delage L."/>
            <person name="Delaroque N."/>
            <person name="Dittami S.M."/>
            <person name="Doulbeau S."/>
            <person name="Elias M."/>
            <person name="Farnham G."/>
            <person name="Gachon C.M."/>
            <person name="Gschloessl B."/>
            <person name="Heesch S."/>
            <person name="Jabbari K."/>
            <person name="Jubin C."/>
            <person name="Kawai H."/>
            <person name="Kimura K."/>
            <person name="Kloareg B."/>
            <person name="Kupper F.C."/>
            <person name="Lang D."/>
            <person name="Le Bail A."/>
            <person name="Leblanc C."/>
            <person name="Lerouge P."/>
            <person name="Lohr M."/>
            <person name="Lopez P.J."/>
            <person name="Martens C."/>
            <person name="Maumus F."/>
            <person name="Michel G."/>
            <person name="Miranda-Saavedra D."/>
            <person name="Morales J."/>
            <person name="Moreau H."/>
            <person name="Motomura T."/>
            <person name="Nagasato C."/>
            <person name="Napoli C.A."/>
            <person name="Nelson D.R."/>
            <person name="Nyvall-Collen P."/>
            <person name="Peters A.F."/>
            <person name="Pommier C."/>
            <person name="Potin P."/>
            <person name="Poulain J."/>
            <person name="Quesneville H."/>
            <person name="Read B."/>
            <person name="Rensing S.A."/>
            <person name="Ritter A."/>
            <person name="Rousvoal S."/>
            <person name="Samanta M."/>
            <person name="Samson G."/>
            <person name="Schroeder D.C."/>
            <person name="Segurens B."/>
            <person name="Strittmatter M."/>
            <person name="Tonon T."/>
            <person name="Tregear J.W."/>
            <person name="Valentin K."/>
            <person name="von Dassow P."/>
            <person name="Yamagishi T."/>
            <person name="Van de Peer Y."/>
            <person name="Wincker P."/>
        </authorList>
    </citation>
    <scope>NUCLEOTIDE SEQUENCE [LARGE SCALE GENOMIC DNA]</scope>
    <source>
        <strain evidence="2">Ec32 / CCAP1310/4</strain>
    </source>
</reference>
<evidence type="ECO:0000313" key="1">
    <source>
        <dbReference type="EMBL" id="CBJ27779.1"/>
    </source>
</evidence>
<dbReference type="PANTHER" id="PTHR32098:SF5">
    <property type="entry name" value="LYCOPENE BETA_EPSILON CYCLASE PROTEIN"/>
    <property type="match status" value="1"/>
</dbReference>
<protein>
    <submittedName>
        <fullName evidence="1">Glycine/D-amino acid oxidase-like protein</fullName>
    </submittedName>
</protein>
<dbReference type="AlphaFoldDB" id="D7G7P0"/>
<dbReference type="EMBL" id="FN649746">
    <property type="protein sequence ID" value="CBJ27779.1"/>
    <property type="molecule type" value="Genomic_DNA"/>
</dbReference>
<evidence type="ECO:0000313" key="2">
    <source>
        <dbReference type="Proteomes" id="UP000002630"/>
    </source>
</evidence>
<keyword evidence="2" id="KW-1185">Reference proteome</keyword>
<dbReference type="InParanoid" id="D7G7P0"/>
<organism evidence="1 2">
    <name type="scientific">Ectocarpus siliculosus</name>
    <name type="common">Brown alga</name>
    <name type="synonym">Conferva siliculosa</name>
    <dbReference type="NCBI Taxonomy" id="2880"/>
    <lineage>
        <taxon>Eukaryota</taxon>
        <taxon>Sar</taxon>
        <taxon>Stramenopiles</taxon>
        <taxon>Ochrophyta</taxon>
        <taxon>PX clade</taxon>
        <taxon>Phaeophyceae</taxon>
        <taxon>Ectocarpales</taxon>
        <taxon>Ectocarpaceae</taxon>
        <taxon>Ectocarpus</taxon>
    </lineage>
</organism>